<name>A0AAV3PT47_LITER</name>
<dbReference type="Proteomes" id="UP001454036">
    <property type="component" value="Unassembled WGS sequence"/>
</dbReference>
<reference evidence="2 3" key="1">
    <citation type="submission" date="2024-01" db="EMBL/GenBank/DDBJ databases">
        <title>The complete chloroplast genome sequence of Lithospermum erythrorhizon: insights into the phylogenetic relationship among Boraginaceae species and the maternal lineages of purple gromwells.</title>
        <authorList>
            <person name="Okada T."/>
            <person name="Watanabe K."/>
        </authorList>
    </citation>
    <scope>NUCLEOTIDE SEQUENCE [LARGE SCALE GENOMIC DNA]</scope>
</reference>
<accession>A0AAV3PT47</accession>
<sequence>MNISFAKDALTQVVNTSSLPTFHSSNSAQPVSIRPSIINLSNDVPILHPATNAPTESTTSNSTATSSQFSNTSTTILAPGSSSSSSNHNSPQAPSSQAP</sequence>
<organism evidence="2 3">
    <name type="scientific">Lithospermum erythrorhizon</name>
    <name type="common">Purple gromwell</name>
    <name type="synonym">Lithospermum officinale var. erythrorhizon</name>
    <dbReference type="NCBI Taxonomy" id="34254"/>
    <lineage>
        <taxon>Eukaryota</taxon>
        <taxon>Viridiplantae</taxon>
        <taxon>Streptophyta</taxon>
        <taxon>Embryophyta</taxon>
        <taxon>Tracheophyta</taxon>
        <taxon>Spermatophyta</taxon>
        <taxon>Magnoliopsida</taxon>
        <taxon>eudicotyledons</taxon>
        <taxon>Gunneridae</taxon>
        <taxon>Pentapetalae</taxon>
        <taxon>asterids</taxon>
        <taxon>lamiids</taxon>
        <taxon>Boraginales</taxon>
        <taxon>Boraginaceae</taxon>
        <taxon>Boraginoideae</taxon>
        <taxon>Lithospermeae</taxon>
        <taxon>Lithospermum</taxon>
    </lineage>
</organism>
<proteinExistence type="predicted"/>
<evidence type="ECO:0000313" key="2">
    <source>
        <dbReference type="EMBL" id="GAA0154425.1"/>
    </source>
</evidence>
<evidence type="ECO:0000313" key="3">
    <source>
        <dbReference type="Proteomes" id="UP001454036"/>
    </source>
</evidence>
<feature type="compositionally biased region" description="Low complexity" evidence="1">
    <location>
        <begin position="50"/>
        <end position="99"/>
    </location>
</feature>
<gene>
    <name evidence="2" type="ORF">LIER_37876</name>
</gene>
<protein>
    <submittedName>
        <fullName evidence="2">Uncharacterized protein</fullName>
    </submittedName>
</protein>
<feature type="region of interest" description="Disordered" evidence="1">
    <location>
        <begin position="45"/>
        <end position="99"/>
    </location>
</feature>
<dbReference type="AlphaFoldDB" id="A0AAV3PT47"/>
<keyword evidence="3" id="KW-1185">Reference proteome</keyword>
<comment type="caution">
    <text evidence="2">The sequence shown here is derived from an EMBL/GenBank/DDBJ whole genome shotgun (WGS) entry which is preliminary data.</text>
</comment>
<dbReference type="EMBL" id="BAABME010018612">
    <property type="protein sequence ID" value="GAA0154425.1"/>
    <property type="molecule type" value="Genomic_DNA"/>
</dbReference>
<evidence type="ECO:0000256" key="1">
    <source>
        <dbReference type="SAM" id="MobiDB-lite"/>
    </source>
</evidence>